<dbReference type="InterPro" id="IPR036900">
    <property type="entry name" value="A-D-PHexomutase_C_sf"/>
</dbReference>
<keyword evidence="4" id="KW-0479">Metal-binding</keyword>
<sequence length="469" mass="50075">MQIIRFGTNGWHERFEDGFDEKSVSAIASALGYAWGEDAAGKTVMVTYDARHHSEEFALRASGILSTYGLRVKLSASPAPTPALGWAVACDDECVGGVAICAGDLPHEYGGILVRGADGGPVSEAFAERVDSLISPVASAEGGALERIDLVTPYLTSVLSAIDVEKIRLRRPRVVVDSMHGSCSGSAASLLRAAGCSVIDLHGDAREDFGGLHPEAAEPWVDECERTVTKLGADFGIVFDGDGERCAFVDERGRLVPPHTMLALLLRHLVLRRGETGRVVTTHASSARITREADRLGVELSSVPVGFRRLYVEAKVGDVLLACDEYGGACFPAHFPERDALLCALHVVEALCDEAGSAGQIFDEVEEETGRMYYAHKDVRLDAASLQAFSNLLPGLNPRSMAGRVPVAVSHADGMKVFFEGDAWVMVRPSRTESLVRVYAESSTPGDRDSLLAEACDLARGDVGGSMEG</sequence>
<evidence type="ECO:0000259" key="10">
    <source>
        <dbReference type="Pfam" id="PF02880"/>
    </source>
</evidence>
<keyword evidence="6" id="KW-0413">Isomerase</keyword>
<dbReference type="Pfam" id="PF02879">
    <property type="entry name" value="PGM_PMM_II"/>
    <property type="match status" value="1"/>
</dbReference>
<comment type="caution">
    <text evidence="11">The sequence shown here is derived from an EMBL/GenBank/DDBJ whole genome shotgun (WGS) entry which is preliminary data.</text>
</comment>
<dbReference type="InterPro" id="IPR005846">
    <property type="entry name" value="A-D-PHexomutase_a/b/a-III"/>
</dbReference>
<gene>
    <name evidence="11" type="ORF">SAMN05216447_11058</name>
</gene>
<dbReference type="Pfam" id="PF02880">
    <property type="entry name" value="PGM_PMM_III"/>
    <property type="match status" value="1"/>
</dbReference>
<protein>
    <submittedName>
        <fullName evidence="11">Phosphomannomutase</fullName>
    </submittedName>
</protein>
<reference evidence="11 12" key="1">
    <citation type="submission" date="2016-10" db="EMBL/GenBank/DDBJ databases">
        <authorList>
            <person name="Varghese N."/>
            <person name="Submissions S."/>
        </authorList>
    </citation>
    <scope>NUCLEOTIDE SEQUENCE [LARGE SCALE GENOMIC DNA]</scope>
    <source>
        <strain evidence="11 12">WCP15</strain>
    </source>
</reference>
<keyword evidence="3" id="KW-0597">Phosphoprotein</keyword>
<feature type="domain" description="Alpha-D-phosphohexomutase alpha/beta/alpha" evidence="9">
    <location>
        <begin position="153"/>
        <end position="253"/>
    </location>
</feature>
<comment type="cofactor">
    <cofactor evidence="1">
        <name>Mg(2+)</name>
        <dbReference type="ChEBI" id="CHEBI:18420"/>
    </cofactor>
</comment>
<dbReference type="SUPFAM" id="SSF53738">
    <property type="entry name" value="Phosphoglucomutase, first 3 domains"/>
    <property type="match status" value="3"/>
</dbReference>
<evidence type="ECO:0000259" key="8">
    <source>
        <dbReference type="Pfam" id="PF02878"/>
    </source>
</evidence>
<dbReference type="PRINTS" id="PR00509">
    <property type="entry name" value="PGMPMM"/>
</dbReference>
<organism evidence="11 12">
    <name type="scientific">Parafannyhessea umbonata</name>
    <dbReference type="NCBI Taxonomy" id="604330"/>
    <lineage>
        <taxon>Bacteria</taxon>
        <taxon>Bacillati</taxon>
        <taxon>Actinomycetota</taxon>
        <taxon>Coriobacteriia</taxon>
        <taxon>Coriobacteriales</taxon>
        <taxon>Atopobiaceae</taxon>
        <taxon>Parafannyhessea</taxon>
    </lineage>
</organism>
<dbReference type="Proteomes" id="UP000199135">
    <property type="component" value="Unassembled WGS sequence"/>
</dbReference>
<dbReference type="SUPFAM" id="SSF55957">
    <property type="entry name" value="Phosphoglucomutase, C-terminal domain"/>
    <property type="match status" value="1"/>
</dbReference>
<dbReference type="InterPro" id="IPR005843">
    <property type="entry name" value="A-D-PHexomutase_C"/>
</dbReference>
<dbReference type="PANTHER" id="PTHR43771:SF1">
    <property type="entry name" value="PHOSPHOMANNOMUTASE"/>
    <property type="match status" value="1"/>
</dbReference>
<dbReference type="PANTHER" id="PTHR43771">
    <property type="entry name" value="PHOSPHOMANNOMUTASE"/>
    <property type="match status" value="1"/>
</dbReference>
<evidence type="ECO:0000313" key="12">
    <source>
        <dbReference type="Proteomes" id="UP000199135"/>
    </source>
</evidence>
<evidence type="ECO:0000256" key="1">
    <source>
        <dbReference type="ARBA" id="ARBA00001946"/>
    </source>
</evidence>
<proteinExistence type="inferred from homology"/>
<evidence type="ECO:0000259" key="7">
    <source>
        <dbReference type="Pfam" id="PF00408"/>
    </source>
</evidence>
<feature type="domain" description="Alpha-D-phosphohexomutase C-terminal" evidence="7">
    <location>
        <begin position="414"/>
        <end position="449"/>
    </location>
</feature>
<dbReference type="Pfam" id="PF02878">
    <property type="entry name" value="PGM_PMM_I"/>
    <property type="match status" value="1"/>
</dbReference>
<dbReference type="InterPro" id="IPR005841">
    <property type="entry name" value="Alpha-D-phosphohexomutase_SF"/>
</dbReference>
<comment type="similarity">
    <text evidence="2">Belongs to the phosphohexose mutase family.</text>
</comment>
<dbReference type="InterPro" id="IPR005845">
    <property type="entry name" value="A-D-PHexomutase_a/b/a-II"/>
</dbReference>
<feature type="domain" description="Alpha-D-phosphohexomutase alpha/beta/alpha" evidence="8">
    <location>
        <begin position="5"/>
        <end position="134"/>
    </location>
</feature>
<evidence type="ECO:0000256" key="4">
    <source>
        <dbReference type="ARBA" id="ARBA00022723"/>
    </source>
</evidence>
<dbReference type="InterPro" id="IPR005844">
    <property type="entry name" value="A-D-PHexomutase_a/b/a-I"/>
</dbReference>
<evidence type="ECO:0000256" key="5">
    <source>
        <dbReference type="ARBA" id="ARBA00022842"/>
    </source>
</evidence>
<name>A0A1H6JTN3_9ACTN</name>
<evidence type="ECO:0000256" key="3">
    <source>
        <dbReference type="ARBA" id="ARBA00022553"/>
    </source>
</evidence>
<keyword evidence="5" id="KW-0460">Magnesium</keyword>
<evidence type="ECO:0000256" key="2">
    <source>
        <dbReference type="ARBA" id="ARBA00010231"/>
    </source>
</evidence>
<dbReference type="InterPro" id="IPR016055">
    <property type="entry name" value="A-D-PHexomutase_a/b/a-I/II/III"/>
</dbReference>
<feature type="domain" description="Alpha-D-phosphohexomutase alpha/beta/alpha" evidence="10">
    <location>
        <begin position="258"/>
        <end position="364"/>
    </location>
</feature>
<dbReference type="RefSeq" id="WP_078687181.1">
    <property type="nucleotide sequence ID" value="NZ_FNWT01000010.1"/>
</dbReference>
<dbReference type="Gene3D" id="3.30.310.50">
    <property type="entry name" value="Alpha-D-phosphohexomutase, C-terminal domain"/>
    <property type="match status" value="1"/>
</dbReference>
<dbReference type="EMBL" id="FNWT01000010">
    <property type="protein sequence ID" value="SEH65958.1"/>
    <property type="molecule type" value="Genomic_DNA"/>
</dbReference>
<keyword evidence="12" id="KW-1185">Reference proteome</keyword>
<evidence type="ECO:0000313" key="11">
    <source>
        <dbReference type="EMBL" id="SEH65958.1"/>
    </source>
</evidence>
<accession>A0A1H6JTN3</accession>
<evidence type="ECO:0000256" key="6">
    <source>
        <dbReference type="ARBA" id="ARBA00023235"/>
    </source>
</evidence>
<dbReference type="Gene3D" id="3.40.120.10">
    <property type="entry name" value="Alpha-D-Glucose-1,6-Bisphosphate, subunit A, domain 3"/>
    <property type="match status" value="3"/>
</dbReference>
<dbReference type="Pfam" id="PF00408">
    <property type="entry name" value="PGM_PMM_IV"/>
    <property type="match status" value="1"/>
</dbReference>
<evidence type="ECO:0000259" key="9">
    <source>
        <dbReference type="Pfam" id="PF02879"/>
    </source>
</evidence>